<dbReference type="CDD" id="cd01570">
    <property type="entry name" value="NAPRTase_A"/>
    <property type="match status" value="1"/>
</dbReference>
<dbReference type="InterPro" id="IPR007229">
    <property type="entry name" value="Nic_PRibTrfase-Fam"/>
</dbReference>
<evidence type="ECO:0000256" key="1">
    <source>
        <dbReference type="ARBA" id="ARBA00004952"/>
    </source>
</evidence>
<keyword evidence="14" id="KW-1185">Reference proteome</keyword>
<evidence type="ECO:0000256" key="4">
    <source>
        <dbReference type="ARBA" id="ARBA00022553"/>
    </source>
</evidence>
<reference evidence="13 14" key="1">
    <citation type="submission" date="2020-08" db="EMBL/GenBank/DDBJ databases">
        <title>Genomic Encyclopedia of Type Strains, Phase III (KMG-III): the genomes of soil and plant-associated and newly described type strains.</title>
        <authorList>
            <person name="Whitman W."/>
        </authorList>
    </citation>
    <scope>NUCLEOTIDE SEQUENCE [LARGE SCALE GENOMIC DNA]</scope>
    <source>
        <strain evidence="13 14">CECT 7282</strain>
    </source>
</reference>
<dbReference type="InterPro" id="IPR013785">
    <property type="entry name" value="Aldolase_TIM"/>
</dbReference>
<dbReference type="SUPFAM" id="SSF51690">
    <property type="entry name" value="Nicotinate/Quinolinate PRTase C-terminal domain-like"/>
    <property type="match status" value="1"/>
</dbReference>
<dbReference type="SUPFAM" id="SSF54675">
    <property type="entry name" value="Nicotinate/Quinolinate PRTase N-terminal domain-like"/>
    <property type="match status" value="1"/>
</dbReference>
<dbReference type="Pfam" id="PF17767">
    <property type="entry name" value="NAPRTase_N"/>
    <property type="match status" value="1"/>
</dbReference>
<dbReference type="UniPathway" id="UPA00253">
    <property type="reaction ID" value="UER00457"/>
</dbReference>
<evidence type="ECO:0000256" key="9">
    <source>
        <dbReference type="RuleBase" id="RU365100"/>
    </source>
</evidence>
<evidence type="ECO:0000256" key="5">
    <source>
        <dbReference type="ARBA" id="ARBA00022598"/>
    </source>
</evidence>
<keyword evidence="13" id="KW-0328">Glycosyltransferase</keyword>
<sequence length="448" mass="49199">MNEPIPLQVDDTELALLTDLYQLTMTQAYWKEDMHAPATFSLFFRRLPPTRRFMLACGQQHAAALLSRLRFGDEAIKRLAGTELFEDGFLDWLADWRFEGDIHALPEGTPVFANEPLLEVDAPISQAQLLESLVMNLVQVETVLASKAVRLVMAARGRPVVDFGMRRMHGVDAAVRGVRAYRTAGLAGTSNVLGGLRHDLALNGTMAHSYILAHDDEDDAFRAFARHYPGTTLLVDTHDTLDGVRKVIDLMHKAPELGVKAIRLDSGDLGELAKGARALLDEAGLEEITIVASSGLDEVQIDALLEDGAPIDAFGVGTQMGVSADAPVIDLSYKLVEYAGEPRVKHSPGKINLPCRKQLYRRLDDQGQYAGDVIALRDESIEDGEALLRPLVQAGQLNDDEMARASEARERVADALARFPDDVRHLEEGESDYPVELGPGLERLQSSF</sequence>
<keyword evidence="4" id="KW-0597">Phosphoprotein</keyword>
<comment type="PTM">
    <text evidence="9">Transiently phosphorylated on a His residue during the reaction cycle. Phosphorylation strongly increases the affinity for substrates and increases the rate of nicotinate D-ribonucleotide production. Dephosphorylation regenerates the low-affinity form of the enzyme, leading to product release.</text>
</comment>
<dbReference type="InterPro" id="IPR041525">
    <property type="entry name" value="N/Namide_PRibTrfase"/>
</dbReference>
<dbReference type="PANTHER" id="PTHR11098:SF1">
    <property type="entry name" value="NICOTINATE PHOSPHORIBOSYLTRANSFERASE"/>
    <property type="match status" value="1"/>
</dbReference>
<comment type="similarity">
    <text evidence="2 9">Belongs to the NAPRTase family.</text>
</comment>
<dbReference type="PANTHER" id="PTHR11098">
    <property type="entry name" value="NICOTINATE PHOSPHORIBOSYLTRANSFERASE"/>
    <property type="match status" value="1"/>
</dbReference>
<dbReference type="NCBIfam" id="NF009131">
    <property type="entry name" value="PRK12484.1"/>
    <property type="match status" value="1"/>
</dbReference>
<accession>A0A839V178</accession>
<dbReference type="GO" id="GO:0034355">
    <property type="term" value="P:NAD+ biosynthetic process via the salvage pathway"/>
    <property type="evidence" value="ECO:0007669"/>
    <property type="project" value="TreeGrafter"/>
</dbReference>
<comment type="caution">
    <text evidence="13">The sequence shown here is derived from an EMBL/GenBank/DDBJ whole genome shotgun (WGS) entry which is preliminary data.</text>
</comment>
<comment type="catalytic activity">
    <reaction evidence="8 9">
        <text>5-phospho-alpha-D-ribose 1-diphosphate + nicotinate + ATP + H2O = nicotinate beta-D-ribonucleotide + ADP + phosphate + diphosphate</text>
        <dbReference type="Rhea" id="RHEA:36163"/>
        <dbReference type="ChEBI" id="CHEBI:15377"/>
        <dbReference type="ChEBI" id="CHEBI:30616"/>
        <dbReference type="ChEBI" id="CHEBI:32544"/>
        <dbReference type="ChEBI" id="CHEBI:33019"/>
        <dbReference type="ChEBI" id="CHEBI:43474"/>
        <dbReference type="ChEBI" id="CHEBI:57502"/>
        <dbReference type="ChEBI" id="CHEBI:58017"/>
        <dbReference type="ChEBI" id="CHEBI:456216"/>
        <dbReference type="EC" id="6.3.4.21"/>
    </reaction>
</comment>
<feature type="domain" description="Nicotinate phosphoribosyltransferase N-terminal" evidence="12">
    <location>
        <begin position="16"/>
        <end position="138"/>
    </location>
</feature>
<dbReference type="EMBL" id="JACHXP010000003">
    <property type="protein sequence ID" value="MBB3189503.1"/>
    <property type="molecule type" value="Genomic_DNA"/>
</dbReference>
<evidence type="ECO:0000313" key="14">
    <source>
        <dbReference type="Proteomes" id="UP000547614"/>
    </source>
</evidence>
<evidence type="ECO:0000259" key="11">
    <source>
        <dbReference type="Pfam" id="PF04095"/>
    </source>
</evidence>
<dbReference type="PIRSF" id="PIRSF000484">
    <property type="entry name" value="NAPRT"/>
    <property type="match status" value="1"/>
</dbReference>
<feature type="domain" description="Nicotinate/nicotinamide phosphoribosyltransferase" evidence="11">
    <location>
        <begin position="160"/>
        <end position="322"/>
    </location>
</feature>
<dbReference type="InterPro" id="IPR040727">
    <property type="entry name" value="NAPRTase_N"/>
</dbReference>
<dbReference type="Proteomes" id="UP000547614">
    <property type="component" value="Unassembled WGS sequence"/>
</dbReference>
<dbReference type="GO" id="GO:0005829">
    <property type="term" value="C:cytosol"/>
    <property type="evidence" value="ECO:0007669"/>
    <property type="project" value="TreeGrafter"/>
</dbReference>
<dbReference type="GO" id="GO:0004516">
    <property type="term" value="F:nicotinate phosphoribosyltransferase activity"/>
    <property type="evidence" value="ECO:0007669"/>
    <property type="project" value="UniProtKB-UniRule"/>
</dbReference>
<comment type="function">
    <text evidence="9">Catalyzes the first step in the biosynthesis of NAD from nicotinic acid, the ATP-dependent synthesis of beta-nicotinate D-ribonucleotide from nicotinate and 5-phospho-D-ribose 1-phosphate.</text>
</comment>
<evidence type="ECO:0000256" key="3">
    <source>
        <dbReference type="ARBA" id="ARBA00013236"/>
    </source>
</evidence>
<dbReference type="NCBIfam" id="NF006696">
    <property type="entry name" value="PRK09243.1-3"/>
    <property type="match status" value="1"/>
</dbReference>
<protein>
    <recommendedName>
        <fullName evidence="3 9">Nicotinate phosphoribosyltransferase</fullName>
        <ecNumber evidence="3 9">6.3.4.21</ecNumber>
    </recommendedName>
</protein>
<dbReference type="RefSeq" id="WP_183324261.1">
    <property type="nucleotide sequence ID" value="NZ_JACHXP010000003.1"/>
</dbReference>
<evidence type="ECO:0000256" key="8">
    <source>
        <dbReference type="ARBA" id="ARBA00048668"/>
    </source>
</evidence>
<organism evidence="13 14">
    <name type="scientific">Halomonas cerina</name>
    <dbReference type="NCBI Taxonomy" id="447424"/>
    <lineage>
        <taxon>Bacteria</taxon>
        <taxon>Pseudomonadati</taxon>
        <taxon>Pseudomonadota</taxon>
        <taxon>Gammaproteobacteria</taxon>
        <taxon>Oceanospirillales</taxon>
        <taxon>Halomonadaceae</taxon>
        <taxon>Halomonas</taxon>
    </lineage>
</organism>
<dbReference type="EC" id="6.3.4.21" evidence="3 9"/>
<dbReference type="InterPro" id="IPR006405">
    <property type="entry name" value="Nic_PRibTrfase_pncB"/>
</dbReference>
<dbReference type="GO" id="GO:0016757">
    <property type="term" value="F:glycosyltransferase activity"/>
    <property type="evidence" value="ECO:0007669"/>
    <property type="project" value="UniProtKB-KW"/>
</dbReference>
<dbReference type="Gene3D" id="3.20.140.10">
    <property type="entry name" value="nicotinate phosphoribosyltransferase"/>
    <property type="match status" value="1"/>
</dbReference>
<dbReference type="InterPro" id="IPR036068">
    <property type="entry name" value="Nicotinate_pribotase-like_C"/>
</dbReference>
<evidence type="ECO:0000259" key="12">
    <source>
        <dbReference type="Pfam" id="PF17767"/>
    </source>
</evidence>
<dbReference type="Gene3D" id="3.20.20.70">
    <property type="entry name" value="Aldolase class I"/>
    <property type="match status" value="1"/>
</dbReference>
<dbReference type="NCBIfam" id="TIGR01513">
    <property type="entry name" value="NAPRTase_put"/>
    <property type="match status" value="1"/>
</dbReference>
<name>A0A839V178_9GAMM</name>
<keyword evidence="7 9" id="KW-0808">Transferase</keyword>
<evidence type="ECO:0000256" key="7">
    <source>
        <dbReference type="ARBA" id="ARBA00022679"/>
    </source>
</evidence>
<keyword evidence="5 9" id="KW-0436">Ligase</keyword>
<dbReference type="Pfam" id="PF04095">
    <property type="entry name" value="NAPRTase"/>
    <property type="match status" value="1"/>
</dbReference>
<feature type="region of interest" description="Disordered" evidence="10">
    <location>
        <begin position="423"/>
        <end position="448"/>
    </location>
</feature>
<dbReference type="AlphaFoldDB" id="A0A839V178"/>
<evidence type="ECO:0000313" key="13">
    <source>
        <dbReference type="EMBL" id="MBB3189503.1"/>
    </source>
</evidence>
<proteinExistence type="inferred from homology"/>
<evidence type="ECO:0000256" key="2">
    <source>
        <dbReference type="ARBA" id="ARBA00010897"/>
    </source>
</evidence>
<evidence type="ECO:0000256" key="10">
    <source>
        <dbReference type="SAM" id="MobiDB-lite"/>
    </source>
</evidence>
<comment type="pathway">
    <text evidence="1 9">Cofactor biosynthesis; NAD(+) biosynthesis; nicotinate D-ribonucleotide from nicotinate: step 1/1.</text>
</comment>
<keyword evidence="6 9" id="KW-0662">Pyridine nucleotide biosynthesis</keyword>
<gene>
    <name evidence="13" type="ORF">FHR94_000727</name>
</gene>
<evidence type="ECO:0000256" key="6">
    <source>
        <dbReference type="ARBA" id="ARBA00022642"/>
    </source>
</evidence>